<gene>
    <name evidence="1" type="ORF">AVEN_179745_1</name>
</gene>
<protein>
    <submittedName>
        <fullName evidence="1">Uncharacterized protein</fullName>
    </submittedName>
</protein>
<accession>A0A4Y2G8N4</accession>
<reference evidence="1 2" key="1">
    <citation type="journal article" date="2019" name="Sci. Rep.">
        <title>Orb-weaving spider Araneus ventricosus genome elucidates the spidroin gene catalogue.</title>
        <authorList>
            <person name="Kono N."/>
            <person name="Nakamura H."/>
            <person name="Ohtoshi R."/>
            <person name="Moran D.A.P."/>
            <person name="Shinohara A."/>
            <person name="Yoshida Y."/>
            <person name="Fujiwara M."/>
            <person name="Mori M."/>
            <person name="Tomita M."/>
            <person name="Arakawa K."/>
        </authorList>
    </citation>
    <scope>NUCLEOTIDE SEQUENCE [LARGE SCALE GENOMIC DNA]</scope>
</reference>
<evidence type="ECO:0000313" key="2">
    <source>
        <dbReference type="Proteomes" id="UP000499080"/>
    </source>
</evidence>
<organism evidence="1 2">
    <name type="scientific">Araneus ventricosus</name>
    <name type="common">Orbweaver spider</name>
    <name type="synonym">Epeira ventricosa</name>
    <dbReference type="NCBI Taxonomy" id="182803"/>
    <lineage>
        <taxon>Eukaryota</taxon>
        <taxon>Metazoa</taxon>
        <taxon>Ecdysozoa</taxon>
        <taxon>Arthropoda</taxon>
        <taxon>Chelicerata</taxon>
        <taxon>Arachnida</taxon>
        <taxon>Araneae</taxon>
        <taxon>Araneomorphae</taxon>
        <taxon>Entelegynae</taxon>
        <taxon>Araneoidea</taxon>
        <taxon>Araneidae</taxon>
        <taxon>Araneus</taxon>
    </lineage>
</organism>
<keyword evidence="2" id="KW-1185">Reference proteome</keyword>
<dbReference type="EMBL" id="BGPR01001241">
    <property type="protein sequence ID" value="GBM49136.1"/>
    <property type="molecule type" value="Genomic_DNA"/>
</dbReference>
<comment type="caution">
    <text evidence="1">The sequence shown here is derived from an EMBL/GenBank/DDBJ whole genome shotgun (WGS) entry which is preliminary data.</text>
</comment>
<dbReference type="AlphaFoldDB" id="A0A4Y2G8N4"/>
<name>A0A4Y2G8N4_ARAVE</name>
<evidence type="ECO:0000313" key="1">
    <source>
        <dbReference type="EMBL" id="GBM49136.1"/>
    </source>
</evidence>
<dbReference type="Proteomes" id="UP000499080">
    <property type="component" value="Unassembled WGS sequence"/>
</dbReference>
<dbReference type="PROSITE" id="PS51257">
    <property type="entry name" value="PROKAR_LIPOPROTEIN"/>
    <property type="match status" value="1"/>
</dbReference>
<sequence length="90" mass="9729">MKATEPHTITIPSGVICSCNLNDSCCNSSSTEAGVLIAIKVHVPIPPVEICAVTGGRIQSPHYYTAGEVRTLLLIKWLLIQKFEVRGQLP</sequence>
<proteinExistence type="predicted"/>